<dbReference type="PANTHER" id="PTHR13504">
    <property type="entry name" value="FIDO DOMAIN-CONTAINING PROTEIN DDB_G0283145"/>
    <property type="match status" value="1"/>
</dbReference>
<feature type="transmembrane region" description="Helical" evidence="23">
    <location>
        <begin position="34"/>
        <end position="57"/>
    </location>
</feature>
<feature type="binding site" evidence="19">
    <location>
        <begin position="424"/>
        <end position="431"/>
    </location>
    <ligand>
        <name>ATP</name>
        <dbReference type="ChEBI" id="CHEBI:30616"/>
    </ligand>
</feature>
<keyword evidence="6" id="KW-0548">Nucleotidyltransferase</keyword>
<dbReference type="Pfam" id="PF02661">
    <property type="entry name" value="Fic"/>
    <property type="match status" value="1"/>
</dbReference>
<reference evidence="25" key="2">
    <citation type="submission" date="2017-10" db="EMBL/GenBank/DDBJ databases">
        <title>Ladona fulva Genome sequencing and assembly.</title>
        <authorList>
            <person name="Murali S."/>
            <person name="Richards S."/>
            <person name="Bandaranaike D."/>
            <person name="Bellair M."/>
            <person name="Blankenburg K."/>
            <person name="Chao H."/>
            <person name="Dinh H."/>
            <person name="Doddapaneni H."/>
            <person name="Dugan-Rocha S."/>
            <person name="Elkadiri S."/>
            <person name="Gnanaolivu R."/>
            <person name="Hernandez B."/>
            <person name="Skinner E."/>
            <person name="Javaid M."/>
            <person name="Lee S."/>
            <person name="Li M."/>
            <person name="Ming W."/>
            <person name="Munidasa M."/>
            <person name="Muniz J."/>
            <person name="Nguyen L."/>
            <person name="Hughes D."/>
            <person name="Osuji N."/>
            <person name="Pu L.-L."/>
            <person name="Puazo M."/>
            <person name="Qu C."/>
            <person name="Quiroz J."/>
            <person name="Raj R."/>
            <person name="Weissenberger G."/>
            <person name="Xin Y."/>
            <person name="Zou X."/>
            <person name="Han Y."/>
            <person name="Worley K."/>
            <person name="Muzny D."/>
            <person name="Gibbs R."/>
        </authorList>
    </citation>
    <scope>NUCLEOTIDE SEQUENCE</scope>
    <source>
        <strain evidence="25">Sampled in the wild</strain>
    </source>
</reference>
<protein>
    <recommendedName>
        <fullName evidence="3">Protein adenylyltransferase Fic</fullName>
        <ecNumber evidence="14">2.7.7.108</ecNumber>
    </recommendedName>
    <alternativeName>
        <fullName evidence="13">De-AMPylase Fic</fullName>
    </alternativeName>
</protein>
<dbReference type="OrthoDB" id="439046at2759"/>
<dbReference type="GO" id="GO:0016020">
    <property type="term" value="C:membrane"/>
    <property type="evidence" value="ECO:0007669"/>
    <property type="project" value="UniProtKB-SubCell"/>
</dbReference>
<comment type="similarity">
    <text evidence="2">Belongs to the fic family.</text>
</comment>
<keyword evidence="11 23" id="KW-1133">Transmembrane helix</keyword>
<dbReference type="GO" id="GO:0005524">
    <property type="term" value="F:ATP binding"/>
    <property type="evidence" value="ECO:0007669"/>
    <property type="project" value="UniProtKB-KW"/>
</dbReference>
<feature type="region of interest" description="Disordered" evidence="22">
    <location>
        <begin position="470"/>
        <end position="506"/>
    </location>
</feature>
<dbReference type="SUPFAM" id="SSF140931">
    <property type="entry name" value="Fic-like"/>
    <property type="match status" value="1"/>
</dbReference>
<feature type="domain" description="Fido" evidence="24">
    <location>
        <begin position="303"/>
        <end position="487"/>
    </location>
</feature>
<evidence type="ECO:0000256" key="15">
    <source>
        <dbReference type="ARBA" id="ARBA00047939"/>
    </source>
</evidence>
<dbReference type="InterPro" id="IPR040198">
    <property type="entry name" value="Fido_containing"/>
</dbReference>
<gene>
    <name evidence="25" type="ORF">J437_LFUL014917</name>
</gene>
<evidence type="ECO:0000256" key="21">
    <source>
        <dbReference type="PIRSR" id="PIRSR640198-4"/>
    </source>
</evidence>
<dbReference type="Gene3D" id="1.25.40.10">
    <property type="entry name" value="Tetratricopeptide repeat domain"/>
    <property type="match status" value="1"/>
</dbReference>
<dbReference type="InterPro" id="IPR011990">
    <property type="entry name" value="TPR-like_helical_dom_sf"/>
</dbReference>
<feature type="binding site" evidence="19">
    <location>
        <position position="440"/>
    </location>
    <ligand>
        <name>ATP</name>
        <dbReference type="ChEBI" id="CHEBI:30616"/>
    </ligand>
</feature>
<evidence type="ECO:0000256" key="8">
    <source>
        <dbReference type="ARBA" id="ARBA00022741"/>
    </source>
</evidence>
<dbReference type="EC" id="2.7.7.108" evidence="14"/>
<evidence type="ECO:0000256" key="12">
    <source>
        <dbReference type="ARBA" id="ARBA00023136"/>
    </source>
</evidence>
<accession>A0A8K0KM91</accession>
<dbReference type="Proteomes" id="UP000792457">
    <property type="component" value="Unassembled WGS sequence"/>
</dbReference>
<evidence type="ECO:0000256" key="5">
    <source>
        <dbReference type="ARBA" id="ARBA00022692"/>
    </source>
</evidence>
<evidence type="ECO:0000256" key="20">
    <source>
        <dbReference type="PIRSR" id="PIRSR640198-3"/>
    </source>
</evidence>
<comment type="subcellular location">
    <subcellularLocation>
        <location evidence="1">Membrane</location>
        <topology evidence="1">Single-pass membrane protein</topology>
    </subcellularLocation>
</comment>
<evidence type="ECO:0000256" key="4">
    <source>
        <dbReference type="ARBA" id="ARBA00022679"/>
    </source>
</evidence>
<evidence type="ECO:0000256" key="1">
    <source>
        <dbReference type="ARBA" id="ARBA00004167"/>
    </source>
</evidence>
<evidence type="ECO:0000256" key="16">
    <source>
        <dbReference type="ARBA" id="ARBA00048696"/>
    </source>
</evidence>
<evidence type="ECO:0000256" key="22">
    <source>
        <dbReference type="SAM" id="MobiDB-lite"/>
    </source>
</evidence>
<feature type="binding site" evidence="19">
    <location>
        <begin position="373"/>
        <end position="376"/>
    </location>
    <ligand>
        <name>ATP</name>
        <dbReference type="ChEBI" id="CHEBI:30616"/>
    </ligand>
</feature>
<feature type="active site" evidence="18">
    <location>
        <position position="420"/>
    </location>
</feature>
<evidence type="ECO:0000313" key="25">
    <source>
        <dbReference type="EMBL" id="KAG8236396.1"/>
    </source>
</evidence>
<keyword evidence="9" id="KW-0802">TPR repeat</keyword>
<comment type="caution">
    <text evidence="25">The sequence shown here is derived from an EMBL/GenBank/DDBJ whole genome shotgun (WGS) entry which is preliminary data.</text>
</comment>
<comment type="catalytic activity">
    <reaction evidence="16">
        <text>L-tyrosyl-[protein] + ATP = O-(5'-adenylyl)-L-tyrosyl-[protein] + diphosphate</text>
        <dbReference type="Rhea" id="RHEA:54288"/>
        <dbReference type="Rhea" id="RHEA-COMP:10136"/>
        <dbReference type="Rhea" id="RHEA-COMP:13846"/>
        <dbReference type="ChEBI" id="CHEBI:30616"/>
        <dbReference type="ChEBI" id="CHEBI:33019"/>
        <dbReference type="ChEBI" id="CHEBI:46858"/>
        <dbReference type="ChEBI" id="CHEBI:83624"/>
        <dbReference type="EC" id="2.7.7.108"/>
    </reaction>
</comment>
<comment type="catalytic activity">
    <reaction evidence="15">
        <text>L-threonyl-[protein] + ATP = 3-O-(5'-adenylyl)-L-threonyl-[protein] + diphosphate</text>
        <dbReference type="Rhea" id="RHEA:54292"/>
        <dbReference type="Rhea" id="RHEA-COMP:11060"/>
        <dbReference type="Rhea" id="RHEA-COMP:13847"/>
        <dbReference type="ChEBI" id="CHEBI:30013"/>
        <dbReference type="ChEBI" id="CHEBI:30616"/>
        <dbReference type="ChEBI" id="CHEBI:33019"/>
        <dbReference type="ChEBI" id="CHEBI:138113"/>
        <dbReference type="EC" id="2.7.7.108"/>
    </reaction>
</comment>
<evidence type="ECO:0000256" key="19">
    <source>
        <dbReference type="PIRSR" id="PIRSR640198-2"/>
    </source>
</evidence>
<keyword evidence="12 23" id="KW-0472">Membrane</keyword>
<evidence type="ECO:0000256" key="18">
    <source>
        <dbReference type="PIRSR" id="PIRSR640198-1"/>
    </source>
</evidence>
<evidence type="ECO:0000256" key="3">
    <source>
        <dbReference type="ARBA" id="ARBA00014915"/>
    </source>
</evidence>
<evidence type="ECO:0000256" key="9">
    <source>
        <dbReference type="ARBA" id="ARBA00022803"/>
    </source>
</evidence>
<keyword evidence="26" id="KW-1185">Reference proteome</keyword>
<evidence type="ECO:0000256" key="14">
    <source>
        <dbReference type="ARBA" id="ARBA00034531"/>
    </source>
</evidence>
<dbReference type="AlphaFoldDB" id="A0A8K0KM91"/>
<dbReference type="InterPro" id="IPR036597">
    <property type="entry name" value="Fido-like_dom_sf"/>
</dbReference>
<dbReference type="PROSITE" id="PS51459">
    <property type="entry name" value="FIDO"/>
    <property type="match status" value="1"/>
</dbReference>
<evidence type="ECO:0000256" key="13">
    <source>
        <dbReference type="ARBA" id="ARBA00030885"/>
    </source>
</evidence>
<name>A0A8K0KM91_LADFU</name>
<keyword evidence="10 19" id="KW-0067">ATP-binding</keyword>
<keyword evidence="4" id="KW-0808">Transferase</keyword>
<keyword evidence="5 23" id="KW-0812">Transmembrane</keyword>
<evidence type="ECO:0000256" key="17">
    <source>
        <dbReference type="ARBA" id="ARBA00049297"/>
    </source>
</evidence>
<evidence type="ECO:0000256" key="2">
    <source>
        <dbReference type="ARBA" id="ARBA00009742"/>
    </source>
</evidence>
<evidence type="ECO:0000313" key="26">
    <source>
        <dbReference type="Proteomes" id="UP000792457"/>
    </source>
</evidence>
<dbReference type="PANTHER" id="PTHR13504:SF34">
    <property type="entry name" value="PROTEIN ADENYLYLTRANSFERASE FICD"/>
    <property type="match status" value="1"/>
</dbReference>
<organism evidence="25 26">
    <name type="scientific">Ladona fulva</name>
    <name type="common">Scarce chaser dragonfly</name>
    <name type="synonym">Libellula fulva</name>
    <dbReference type="NCBI Taxonomy" id="123851"/>
    <lineage>
        <taxon>Eukaryota</taxon>
        <taxon>Metazoa</taxon>
        <taxon>Ecdysozoa</taxon>
        <taxon>Arthropoda</taxon>
        <taxon>Hexapoda</taxon>
        <taxon>Insecta</taxon>
        <taxon>Pterygota</taxon>
        <taxon>Palaeoptera</taxon>
        <taxon>Odonata</taxon>
        <taxon>Epiprocta</taxon>
        <taxon>Anisoptera</taxon>
        <taxon>Libelluloidea</taxon>
        <taxon>Libellulidae</taxon>
        <taxon>Ladona</taxon>
    </lineage>
</organism>
<evidence type="ECO:0000256" key="10">
    <source>
        <dbReference type="ARBA" id="ARBA00022840"/>
    </source>
</evidence>
<feature type="glycosylation site" description="N-linked (GlcNAc...) asparagine" evidence="21">
    <location>
        <position position="293"/>
    </location>
</feature>
<evidence type="ECO:0000256" key="6">
    <source>
        <dbReference type="ARBA" id="ARBA00022695"/>
    </source>
</evidence>
<dbReference type="SUPFAM" id="SSF48452">
    <property type="entry name" value="TPR-like"/>
    <property type="match status" value="1"/>
</dbReference>
<evidence type="ECO:0000259" key="24">
    <source>
        <dbReference type="PROSITE" id="PS51459"/>
    </source>
</evidence>
<proteinExistence type="inferred from homology"/>
<dbReference type="EMBL" id="KZ309022">
    <property type="protein sequence ID" value="KAG8236396.1"/>
    <property type="molecule type" value="Genomic_DNA"/>
</dbReference>
<evidence type="ECO:0000256" key="7">
    <source>
        <dbReference type="ARBA" id="ARBA00022737"/>
    </source>
</evidence>
<comment type="catalytic activity">
    <reaction evidence="17">
        <text>3-O-(5'-adenylyl)-L-threonyl-[protein] + H2O = L-threonyl-[protein] + AMP + H(+)</text>
        <dbReference type="Rhea" id="RHEA:55932"/>
        <dbReference type="Rhea" id="RHEA-COMP:11060"/>
        <dbReference type="Rhea" id="RHEA-COMP:13847"/>
        <dbReference type="ChEBI" id="CHEBI:15377"/>
        <dbReference type="ChEBI" id="CHEBI:15378"/>
        <dbReference type="ChEBI" id="CHEBI:30013"/>
        <dbReference type="ChEBI" id="CHEBI:138113"/>
        <dbReference type="ChEBI" id="CHEBI:456215"/>
    </reaction>
</comment>
<dbReference type="InterPro" id="IPR003812">
    <property type="entry name" value="Fido"/>
</dbReference>
<dbReference type="GO" id="GO:0070733">
    <property type="term" value="F:AMPylase activity"/>
    <property type="evidence" value="ECO:0007669"/>
    <property type="project" value="UniProtKB-EC"/>
</dbReference>
<reference evidence="25" key="1">
    <citation type="submission" date="2013-04" db="EMBL/GenBank/DDBJ databases">
        <authorList>
            <person name="Qu J."/>
            <person name="Murali S.C."/>
            <person name="Bandaranaike D."/>
            <person name="Bellair M."/>
            <person name="Blankenburg K."/>
            <person name="Chao H."/>
            <person name="Dinh H."/>
            <person name="Doddapaneni H."/>
            <person name="Downs B."/>
            <person name="Dugan-Rocha S."/>
            <person name="Elkadiri S."/>
            <person name="Gnanaolivu R.D."/>
            <person name="Hernandez B."/>
            <person name="Javaid M."/>
            <person name="Jayaseelan J.C."/>
            <person name="Lee S."/>
            <person name="Li M."/>
            <person name="Ming W."/>
            <person name="Munidasa M."/>
            <person name="Muniz J."/>
            <person name="Nguyen L."/>
            <person name="Ongeri F."/>
            <person name="Osuji N."/>
            <person name="Pu L.-L."/>
            <person name="Puazo M."/>
            <person name="Qu C."/>
            <person name="Quiroz J."/>
            <person name="Raj R."/>
            <person name="Weissenberger G."/>
            <person name="Xin Y."/>
            <person name="Zou X."/>
            <person name="Han Y."/>
            <person name="Richards S."/>
            <person name="Worley K."/>
            <person name="Muzny D."/>
            <person name="Gibbs R."/>
        </authorList>
    </citation>
    <scope>NUCLEOTIDE SEQUENCE</scope>
    <source>
        <strain evidence="25">Sampled in the wild</strain>
    </source>
</reference>
<evidence type="ECO:0000256" key="11">
    <source>
        <dbReference type="ARBA" id="ARBA00022989"/>
    </source>
</evidence>
<feature type="binding site" evidence="19">
    <location>
        <begin position="432"/>
        <end position="433"/>
    </location>
    <ligand>
        <name>ATP</name>
        <dbReference type="ChEBI" id="CHEBI:30616"/>
    </ligand>
</feature>
<keyword evidence="8 19" id="KW-0547">Nucleotide-binding</keyword>
<sequence length="574" mass="64006">MISGLFSNRIYRLKNVTETLVRGKLSNSENMNRLTISVVFISGIAFAIVISLLSGYFRTLKCEEKYEQVDRKLYKVFSPLPDESQLNVVDEGTLGLVVVNYKTTEREDDDDPENLASIAEAVASMNAAMELRHTGRHDKAQKLFEHSLALAPRHPDILAHFGEFLEDAKGDVIKADQLYRRALCISPTHPLALARSRAAAPAVNKLDRLSLRHLDSLRDALARQASSGDPPGLRRAKREAYFMHIHQSAALEGNTMTLAETRSVVETRQAVAGRSVAEHAEIVGLDAALKYVNATLAHSVGNVNLTLILEIHRRVLGFVDPLEAGRFRRTQNVYSTTMAVMLCQAQEQFKTVFKEKVKGRKVQVVGFKAGVFVGNHVPPPPKDLPGLMESFVAWLNSETAMRLHPVRHAALAHYKLVALHPFADGNGRTSRYYETLQWANEGDVRPFVRFIAECTKQTLDSYLWATEEERSGSGTLPAGGIPALSGQANKGSMVDDEEEDSMRQESRRNWWGMNKQRPNTIIIDEPGDMAWYEENNSAENGEAENGDEVKQSKKEIMEMNGNWTIKIPEVIKGG</sequence>
<evidence type="ECO:0000256" key="23">
    <source>
        <dbReference type="SAM" id="Phobius"/>
    </source>
</evidence>
<dbReference type="Gene3D" id="1.10.3290.10">
    <property type="entry name" value="Fido-like domain"/>
    <property type="match status" value="1"/>
</dbReference>
<feature type="site" description="Important for autoinhibition of adenylyltransferase activity" evidence="20">
    <location>
        <position position="252"/>
    </location>
</feature>
<keyword evidence="7" id="KW-0677">Repeat</keyword>